<name>G0TR50_TRYVY</name>
<dbReference type="AlphaFoldDB" id="G0TR50"/>
<evidence type="ECO:0000313" key="2">
    <source>
        <dbReference type="EMBL" id="CCC46414.1"/>
    </source>
</evidence>
<feature type="region of interest" description="Disordered" evidence="1">
    <location>
        <begin position="111"/>
        <end position="149"/>
    </location>
</feature>
<feature type="compositionally biased region" description="Low complexity" evidence="1">
    <location>
        <begin position="645"/>
        <end position="660"/>
    </location>
</feature>
<evidence type="ECO:0000256" key="1">
    <source>
        <dbReference type="SAM" id="MobiDB-lite"/>
    </source>
</evidence>
<organism evidence="2">
    <name type="scientific">Trypanosoma vivax (strain Y486)</name>
    <dbReference type="NCBI Taxonomy" id="1055687"/>
    <lineage>
        <taxon>Eukaryota</taxon>
        <taxon>Discoba</taxon>
        <taxon>Euglenozoa</taxon>
        <taxon>Kinetoplastea</taxon>
        <taxon>Metakinetoplastina</taxon>
        <taxon>Trypanosomatida</taxon>
        <taxon>Trypanosomatidae</taxon>
        <taxon>Trypanosoma</taxon>
        <taxon>Duttonella</taxon>
    </lineage>
</organism>
<feature type="region of interest" description="Disordered" evidence="1">
    <location>
        <begin position="634"/>
        <end position="660"/>
    </location>
</feature>
<reference evidence="2" key="1">
    <citation type="journal article" date="2012" name="Proc. Natl. Acad. Sci. U.S.A.">
        <title>Antigenic diversity is generated by distinct evolutionary mechanisms in African trypanosome species.</title>
        <authorList>
            <person name="Jackson A.P."/>
            <person name="Berry A."/>
            <person name="Aslett M."/>
            <person name="Allison H.C."/>
            <person name="Burton P."/>
            <person name="Vavrova-Anderson J."/>
            <person name="Brown R."/>
            <person name="Browne H."/>
            <person name="Corton N."/>
            <person name="Hauser H."/>
            <person name="Gamble J."/>
            <person name="Gilderthorp R."/>
            <person name="Marcello L."/>
            <person name="McQuillan J."/>
            <person name="Otto T.D."/>
            <person name="Quail M.A."/>
            <person name="Sanders M.J."/>
            <person name="van Tonder A."/>
            <person name="Ginger M.L."/>
            <person name="Field M.C."/>
            <person name="Barry J.D."/>
            <person name="Hertz-Fowler C."/>
            <person name="Berriman M."/>
        </authorList>
    </citation>
    <scope>NUCLEOTIDE SEQUENCE</scope>
    <source>
        <strain evidence="2">Y486</strain>
    </source>
</reference>
<protein>
    <submittedName>
        <fullName evidence="2">Uncharacterized protein</fullName>
    </submittedName>
</protein>
<dbReference type="VEuPathDB" id="TriTrypDB:TvY486_0100620"/>
<feature type="region of interest" description="Disordered" evidence="1">
    <location>
        <begin position="178"/>
        <end position="199"/>
    </location>
</feature>
<feature type="compositionally biased region" description="Low complexity" evidence="1">
    <location>
        <begin position="139"/>
        <end position="148"/>
    </location>
</feature>
<proteinExistence type="predicted"/>
<dbReference type="OMA" id="FFNDGHK"/>
<sequence length="660" mass="71823">MGAFPSHDAPELIYTTVVTRPAAKTQVEVCLVPLLPRFFNDGHKKAKKKLNELLTGRGTSQSVAGRGAAAIGKGGDPAATSVLVDYFISGTEGFFYVNTKDAVQCKLSESSEQMQKSKGDADADGSTSKTGSMASDTHTTTSQQYSSQRASHNFTNLTVRPVPFAICLLDPEGTSNSSGSASWAGQSNSARNPHQQSQNGNTVLIKGRRLQFVGFISCCMDRQVRHMDVSNLAKVCASTYGGSGSCSGNGEAKKQVCPVMLDVFFDDADTYGFLMEPAVILASFAFRKQFVNSCALHFPAHDDGVEIAFERHMESLQLRLALRHNNYRMLRLFHSRYPLLDMSEELNMRDSGSAPHFSVYENSFGEYGLEVVFGEKFLSRWMRYVENRMKAEVVNGNHVRCNTADILQQRDRLIQERLDSGVALEDDDDERLFGGELHAKMLKSWIAAEKQPLKQRQQQMPLPGTPPMYVLSPAAAPNQFWPQMPLVMGQSAPWATGMVPFGAVPASSHPARHMPSVIGQQPQLVMAAPGASPQIYYATPQSTMLGNPTFIGPNAVSIVSQAAGTPQASLSVTPTQGTSTQQLVYVLPGSQVPQPGSITQPGAHAATAGATIAQRITPQTFFYPTQATYAVPYPQYAYPPPPPQQQVVQTIQTPRQTQQS</sequence>
<gene>
    <name evidence="2" type="ORF">TVY486_0100620</name>
</gene>
<dbReference type="EMBL" id="HE573017">
    <property type="protein sequence ID" value="CCC46414.1"/>
    <property type="molecule type" value="Genomic_DNA"/>
</dbReference>
<feature type="compositionally biased region" description="Polar residues" evidence="1">
    <location>
        <begin position="125"/>
        <end position="138"/>
    </location>
</feature>
<accession>G0TR50</accession>